<comment type="caution">
    <text evidence="4">The sequence shown here is derived from an EMBL/GenBank/DDBJ whole genome shotgun (WGS) entry which is preliminary data.</text>
</comment>
<dbReference type="RefSeq" id="XP_018005703.1">
    <property type="nucleotide sequence ID" value="XM_018143315.1"/>
</dbReference>
<evidence type="ECO:0000313" key="5">
    <source>
        <dbReference type="Proteomes" id="UP000038010"/>
    </source>
</evidence>
<dbReference type="VEuPathDB" id="FungiDB:AB675_327"/>
<gene>
    <name evidence="4" type="ORF">AB675_327</name>
</gene>
<dbReference type="SUPFAM" id="SSF46609">
    <property type="entry name" value="Fe,Mn superoxide dismutase (SOD), N-terminal domain"/>
    <property type="match status" value="1"/>
</dbReference>
<dbReference type="Proteomes" id="UP000038010">
    <property type="component" value="Unassembled WGS sequence"/>
</dbReference>
<name>A0A0N1P4I1_9EURO</name>
<feature type="domain" description="Manganese/iron superoxide dismutase C-terminal" evidence="3">
    <location>
        <begin position="129"/>
        <end position="192"/>
    </location>
</feature>
<feature type="region of interest" description="Disordered" evidence="2">
    <location>
        <begin position="1"/>
        <end position="36"/>
    </location>
</feature>
<keyword evidence="4" id="KW-0687">Ribonucleoprotein</keyword>
<protein>
    <submittedName>
        <fullName evidence="4">Putative 37S ribosomal protein S26A, mitochondrial</fullName>
    </submittedName>
</protein>
<dbReference type="OrthoDB" id="275227at2759"/>
<dbReference type="GO" id="GO:0004784">
    <property type="term" value="F:superoxide dismutase activity"/>
    <property type="evidence" value="ECO:0007669"/>
    <property type="project" value="InterPro"/>
</dbReference>
<dbReference type="PANTHER" id="PTHR43595:SF2">
    <property type="entry name" value="SMALL RIBOSOMAL SUBUNIT PROTEIN MS42"/>
    <property type="match status" value="1"/>
</dbReference>
<sequence>MRTSFSKKSMNLPRLTSSQLARHSRNRDLHSVPPLGTPKDAIFTRYGVPGLFSKETYQETWQQYQTHLLNFVNNEVRGTTSETLSMKTLHEHTSRDRSKAELYNHAAQAHHNHFFFSGLSAAAKPAEPSTTLRGEIEQWFESVDHLGDEISHMAMSMFGNGYVWVLCANDEEKMWRVMCTYNAGSPLPNAHTKPHVDSRQLFSRGFTSGRIEQAEYRAGSFGNYSGQINRHFDAFIGTPVLCLKVWEHQYMRDYGLAGKEQYISNWWKRVDWNEVQNRFNVSSDITVDYKSAPPPSRSAQVEKMNEGMRNAFRRADGP</sequence>
<dbReference type="STRING" id="1664694.A0A0N1P4I1"/>
<reference evidence="4 5" key="1">
    <citation type="submission" date="2015-06" db="EMBL/GenBank/DDBJ databases">
        <title>Draft genome of the ant-associated black yeast Phialophora attae CBS 131958.</title>
        <authorList>
            <person name="Moreno L.F."/>
            <person name="Stielow B.J."/>
            <person name="de Hoog S."/>
            <person name="Vicente V.A."/>
            <person name="Weiss V.A."/>
            <person name="de Vries M."/>
            <person name="Cruz L.M."/>
            <person name="Souza E.M."/>
        </authorList>
    </citation>
    <scope>NUCLEOTIDE SEQUENCE [LARGE SCALE GENOMIC DNA]</scope>
    <source>
        <strain evidence="4 5">CBS 131958</strain>
    </source>
</reference>
<evidence type="ECO:0000259" key="3">
    <source>
        <dbReference type="Pfam" id="PF02777"/>
    </source>
</evidence>
<evidence type="ECO:0000313" key="4">
    <source>
        <dbReference type="EMBL" id="KPI45740.1"/>
    </source>
</evidence>
<dbReference type="Pfam" id="PF02777">
    <property type="entry name" value="Sod_Fe_C"/>
    <property type="match status" value="2"/>
</dbReference>
<evidence type="ECO:0000256" key="1">
    <source>
        <dbReference type="ARBA" id="ARBA00037226"/>
    </source>
</evidence>
<accession>A0A0N1P4I1</accession>
<dbReference type="GO" id="GO:0046872">
    <property type="term" value="F:metal ion binding"/>
    <property type="evidence" value="ECO:0007669"/>
    <property type="project" value="InterPro"/>
</dbReference>
<dbReference type="GO" id="GO:0005737">
    <property type="term" value="C:cytoplasm"/>
    <property type="evidence" value="ECO:0007669"/>
    <property type="project" value="TreeGrafter"/>
</dbReference>
<dbReference type="PANTHER" id="PTHR43595">
    <property type="entry name" value="37S RIBOSOMAL PROTEIN S26, MITOCHONDRIAL"/>
    <property type="match status" value="1"/>
</dbReference>
<organism evidence="4 5">
    <name type="scientific">Cyphellophora attinorum</name>
    <dbReference type="NCBI Taxonomy" id="1664694"/>
    <lineage>
        <taxon>Eukaryota</taxon>
        <taxon>Fungi</taxon>
        <taxon>Dikarya</taxon>
        <taxon>Ascomycota</taxon>
        <taxon>Pezizomycotina</taxon>
        <taxon>Eurotiomycetes</taxon>
        <taxon>Chaetothyriomycetidae</taxon>
        <taxon>Chaetothyriales</taxon>
        <taxon>Cyphellophoraceae</taxon>
        <taxon>Cyphellophora</taxon>
    </lineage>
</organism>
<comment type="function">
    <text evidence="1">Component of the mitochondrial ribosome (mitoribosome), a dedicated translation machinery responsible for the synthesis of mitochondrial genome-encoded proteins, including at least some of the essential transmembrane subunits of the mitochondrial respiratory chain. The mitoribosomes are attached to the mitochondrial inner membrane and translation products are cotranslationally integrated into the membrane.</text>
</comment>
<dbReference type="Gene3D" id="3.55.40.20">
    <property type="entry name" value="Iron/manganese superoxide dismutase, C-terminal domain"/>
    <property type="match status" value="1"/>
</dbReference>
<dbReference type="EMBL" id="LFJN01000001">
    <property type="protein sequence ID" value="KPI45740.1"/>
    <property type="molecule type" value="Genomic_DNA"/>
</dbReference>
<dbReference type="InterPro" id="IPR036324">
    <property type="entry name" value="Mn/Fe_SOD_N_sf"/>
</dbReference>
<evidence type="ECO:0000256" key="2">
    <source>
        <dbReference type="SAM" id="MobiDB-lite"/>
    </source>
</evidence>
<dbReference type="GeneID" id="28735184"/>
<keyword evidence="4" id="KW-0689">Ribosomal protein</keyword>
<proteinExistence type="predicted"/>
<dbReference type="GO" id="GO:0005840">
    <property type="term" value="C:ribosome"/>
    <property type="evidence" value="ECO:0007669"/>
    <property type="project" value="UniProtKB-KW"/>
</dbReference>
<dbReference type="AlphaFoldDB" id="A0A0N1P4I1"/>
<feature type="compositionally biased region" description="Polar residues" evidence="2">
    <location>
        <begin position="1"/>
        <end position="21"/>
    </location>
</feature>
<dbReference type="SUPFAM" id="SSF54719">
    <property type="entry name" value="Fe,Mn superoxide dismutase (SOD), C-terminal domain"/>
    <property type="match status" value="1"/>
</dbReference>
<keyword evidence="5" id="KW-1185">Reference proteome</keyword>
<dbReference type="InterPro" id="IPR019832">
    <property type="entry name" value="Mn/Fe_SOD_C"/>
</dbReference>
<feature type="domain" description="Manganese/iron superoxide dismutase C-terminal" evidence="3">
    <location>
        <begin position="236"/>
        <end position="278"/>
    </location>
</feature>
<dbReference type="InterPro" id="IPR036314">
    <property type="entry name" value="SOD_C_sf"/>
</dbReference>